<dbReference type="InterPro" id="IPR012340">
    <property type="entry name" value="NA-bd_OB-fold"/>
</dbReference>
<evidence type="ECO:0000256" key="1">
    <source>
        <dbReference type="ARBA" id="ARBA00004496"/>
    </source>
</evidence>
<dbReference type="Gene3D" id="2.40.50.140">
    <property type="entry name" value="Nucleic acid-binding proteins"/>
    <property type="match status" value="1"/>
</dbReference>
<proteinExistence type="predicted"/>
<keyword evidence="2" id="KW-0963">Cytoplasm</keyword>
<accession>A0A7W9CFM3</accession>
<evidence type="ECO:0000313" key="10">
    <source>
        <dbReference type="EMBL" id="MBB5744727.1"/>
    </source>
</evidence>
<evidence type="ECO:0000256" key="2">
    <source>
        <dbReference type="ARBA" id="ARBA00022490"/>
    </source>
</evidence>
<dbReference type="CDD" id="cd04458">
    <property type="entry name" value="CSP_CDS"/>
    <property type="match status" value="1"/>
</dbReference>
<reference evidence="10 11" key="1">
    <citation type="submission" date="2020-08" db="EMBL/GenBank/DDBJ databases">
        <title>Genomic Encyclopedia of Type Strains, Phase IV (KMG-IV): sequencing the most valuable type-strain genomes for metagenomic binning, comparative biology and taxonomic classification.</title>
        <authorList>
            <person name="Goeker M."/>
        </authorList>
    </citation>
    <scope>NUCLEOTIDE SEQUENCE [LARGE SCALE GENOMIC DNA]</scope>
    <source>
        <strain evidence="10 11">DSM 4737</strain>
    </source>
</reference>
<keyword evidence="11" id="KW-1185">Reference proteome</keyword>
<dbReference type="PROSITE" id="PS00352">
    <property type="entry name" value="CSD_1"/>
    <property type="match status" value="1"/>
</dbReference>
<feature type="domain" description="CSD" evidence="9">
    <location>
        <begin position="1"/>
        <end position="68"/>
    </location>
</feature>
<sequence>MATGTVKWYNSTKGYGFIEPSDGGKDVFVHVSAVEGAGMNGLNEGQKISYEVEKDRRTGKESAGQLKAAE</sequence>
<dbReference type="Proteomes" id="UP000545037">
    <property type="component" value="Unassembled WGS sequence"/>
</dbReference>
<feature type="compositionally biased region" description="Basic and acidic residues" evidence="8">
    <location>
        <begin position="51"/>
        <end position="60"/>
    </location>
</feature>
<dbReference type="InterPro" id="IPR002059">
    <property type="entry name" value="CSP_DNA-bd"/>
</dbReference>
<name>A0A7W9CFM3_9CAUL</name>
<dbReference type="SMART" id="SM00357">
    <property type="entry name" value="CSP"/>
    <property type="match status" value="1"/>
</dbReference>
<dbReference type="PROSITE" id="PS51857">
    <property type="entry name" value="CSD_2"/>
    <property type="match status" value="1"/>
</dbReference>
<dbReference type="GO" id="GO:0003677">
    <property type="term" value="F:DNA binding"/>
    <property type="evidence" value="ECO:0007669"/>
    <property type="project" value="UniProtKB-KW"/>
</dbReference>
<gene>
    <name evidence="10" type="ORF">GGR13_000299</name>
</gene>
<keyword evidence="3" id="KW-0805">Transcription regulation</keyword>
<dbReference type="SUPFAM" id="SSF50249">
    <property type="entry name" value="Nucleic acid-binding proteins"/>
    <property type="match status" value="1"/>
</dbReference>
<dbReference type="Pfam" id="PF00313">
    <property type="entry name" value="CSD"/>
    <property type="match status" value="1"/>
</dbReference>
<organism evidence="10 11">
    <name type="scientific">Brevundimonas variabilis</name>
    <dbReference type="NCBI Taxonomy" id="74312"/>
    <lineage>
        <taxon>Bacteria</taxon>
        <taxon>Pseudomonadati</taxon>
        <taxon>Pseudomonadota</taxon>
        <taxon>Alphaproteobacteria</taxon>
        <taxon>Caulobacterales</taxon>
        <taxon>Caulobacteraceae</taxon>
        <taxon>Brevundimonas</taxon>
    </lineage>
</organism>
<evidence type="ECO:0000256" key="8">
    <source>
        <dbReference type="SAM" id="MobiDB-lite"/>
    </source>
</evidence>
<dbReference type="RefSeq" id="WP_183211692.1">
    <property type="nucleotide sequence ID" value="NZ_JACHOR010000001.1"/>
</dbReference>
<dbReference type="PRINTS" id="PR00050">
    <property type="entry name" value="COLDSHOCK"/>
</dbReference>
<dbReference type="PIRSF" id="PIRSF002599">
    <property type="entry name" value="Cold_shock_A"/>
    <property type="match status" value="1"/>
</dbReference>
<keyword evidence="5" id="KW-0010">Activator</keyword>
<comment type="caution">
    <text evidence="10">The sequence shown here is derived from an EMBL/GenBank/DDBJ whole genome shotgun (WGS) entry which is preliminary data.</text>
</comment>
<evidence type="ECO:0000256" key="5">
    <source>
        <dbReference type="ARBA" id="ARBA00023159"/>
    </source>
</evidence>
<protein>
    <submittedName>
        <fullName evidence="10">CspA family cold shock protein</fullName>
    </submittedName>
</protein>
<keyword evidence="4" id="KW-0238">DNA-binding</keyword>
<feature type="region of interest" description="Disordered" evidence="8">
    <location>
        <begin position="51"/>
        <end position="70"/>
    </location>
</feature>
<dbReference type="PANTHER" id="PTHR46565:SF20">
    <property type="entry name" value="COLD SHOCK DOMAIN-CONTAINING PROTEIN 4"/>
    <property type="match status" value="1"/>
</dbReference>
<evidence type="ECO:0000256" key="3">
    <source>
        <dbReference type="ARBA" id="ARBA00023015"/>
    </source>
</evidence>
<dbReference type="PANTHER" id="PTHR46565">
    <property type="entry name" value="COLD SHOCK DOMAIN PROTEIN 2"/>
    <property type="match status" value="1"/>
</dbReference>
<evidence type="ECO:0000256" key="6">
    <source>
        <dbReference type="ARBA" id="ARBA00023163"/>
    </source>
</evidence>
<keyword evidence="6" id="KW-0804">Transcription</keyword>
<evidence type="ECO:0000259" key="9">
    <source>
        <dbReference type="PROSITE" id="PS51857"/>
    </source>
</evidence>
<dbReference type="InterPro" id="IPR012156">
    <property type="entry name" value="Cold_shock_CspA"/>
</dbReference>
<dbReference type="InterPro" id="IPR019844">
    <property type="entry name" value="CSD_CS"/>
</dbReference>
<dbReference type="EMBL" id="JACHOR010000001">
    <property type="protein sequence ID" value="MBB5744727.1"/>
    <property type="molecule type" value="Genomic_DNA"/>
</dbReference>
<comment type="subcellular location">
    <subcellularLocation>
        <location evidence="1 7">Cytoplasm</location>
    </subcellularLocation>
</comment>
<evidence type="ECO:0000256" key="7">
    <source>
        <dbReference type="RuleBase" id="RU000408"/>
    </source>
</evidence>
<dbReference type="InterPro" id="IPR011129">
    <property type="entry name" value="CSD"/>
</dbReference>
<evidence type="ECO:0000256" key="4">
    <source>
        <dbReference type="ARBA" id="ARBA00023125"/>
    </source>
</evidence>
<dbReference type="GO" id="GO:0005829">
    <property type="term" value="C:cytosol"/>
    <property type="evidence" value="ECO:0007669"/>
    <property type="project" value="UniProtKB-ARBA"/>
</dbReference>
<dbReference type="AlphaFoldDB" id="A0A7W9CFM3"/>
<evidence type="ECO:0000313" key="11">
    <source>
        <dbReference type="Proteomes" id="UP000545037"/>
    </source>
</evidence>